<keyword evidence="3" id="KW-1185">Reference proteome</keyword>
<name>A0A484CKC0_PERFV</name>
<dbReference type="Proteomes" id="UP000295070">
    <property type="component" value="Chromosome 14"/>
</dbReference>
<evidence type="ECO:0000256" key="1">
    <source>
        <dbReference type="ARBA" id="ARBA00006160"/>
    </source>
</evidence>
<dbReference type="AlphaFoldDB" id="A0A484CKC0"/>
<proteinExistence type="inferred from homology"/>
<evidence type="ECO:0000313" key="3">
    <source>
        <dbReference type="Proteomes" id="UP000295070"/>
    </source>
</evidence>
<dbReference type="EMBL" id="SCKG01000014">
    <property type="protein sequence ID" value="TDH04241.1"/>
    <property type="molecule type" value="Genomic_DNA"/>
</dbReference>
<sequence>MSDLVFSFFLPRQWPVKAHAPLKHKSSSLLQSTSVCPYCYQWLQPDNHRMRLRPRQRPSARVQSVLHRKARGKRLSLVQTNLLQRFQRSSSVLVRTQNTAQTWLCIVLHCSMLSLQRNTRGICLNCVLSYSGVELMEGMSRVFIA</sequence>
<reference evidence="2 3" key="1">
    <citation type="submission" date="2019-01" db="EMBL/GenBank/DDBJ databases">
        <title>A chromosome-scale genome assembly of the yellow perch, Perca flavescens.</title>
        <authorList>
            <person name="Feron R."/>
            <person name="Morvezen R."/>
            <person name="Bestin A."/>
            <person name="Haffray P."/>
            <person name="Klopp C."/>
            <person name="Zahm M."/>
            <person name="Cabau C."/>
            <person name="Roques C."/>
            <person name="Donnadieu C."/>
            <person name="Bouchez O."/>
            <person name="Christie M."/>
            <person name="Larson W."/>
            <person name="Guiguen Y."/>
        </authorList>
    </citation>
    <scope>NUCLEOTIDE SEQUENCE [LARGE SCALE GENOMIC DNA]</scope>
    <source>
        <strain evidence="2">YP-PL-M2</strain>
        <tissue evidence="2">Blood</tissue>
    </source>
</reference>
<protein>
    <submittedName>
        <fullName evidence="2">Uncharacterized protein</fullName>
    </submittedName>
</protein>
<dbReference type="InterPro" id="IPR029779">
    <property type="entry name" value="Rmp24-like"/>
</dbReference>
<comment type="caution">
    <text evidence="2">The sequence shown here is derived from an EMBL/GenBank/DDBJ whole genome shotgun (WGS) entry which is preliminary data.</text>
</comment>
<dbReference type="Pfam" id="PF15719">
    <property type="entry name" value="Rmp24-like"/>
    <property type="match status" value="1"/>
</dbReference>
<gene>
    <name evidence="2" type="ORF">EPR50_G00149720</name>
</gene>
<dbReference type="PANTHER" id="PTHR31402">
    <property type="entry name" value="UPF0711 PROTEIN C18ORF21"/>
    <property type="match status" value="1"/>
</dbReference>
<dbReference type="STRING" id="8167.A0A484CKC0"/>
<accession>A0A484CKC0</accession>
<organism evidence="2 3">
    <name type="scientific">Perca flavescens</name>
    <name type="common">American yellow perch</name>
    <name type="synonym">Morone flavescens</name>
    <dbReference type="NCBI Taxonomy" id="8167"/>
    <lineage>
        <taxon>Eukaryota</taxon>
        <taxon>Metazoa</taxon>
        <taxon>Chordata</taxon>
        <taxon>Craniata</taxon>
        <taxon>Vertebrata</taxon>
        <taxon>Euteleostomi</taxon>
        <taxon>Actinopterygii</taxon>
        <taxon>Neopterygii</taxon>
        <taxon>Teleostei</taxon>
        <taxon>Neoteleostei</taxon>
        <taxon>Acanthomorphata</taxon>
        <taxon>Eupercaria</taxon>
        <taxon>Perciformes</taxon>
        <taxon>Percoidei</taxon>
        <taxon>Percidae</taxon>
        <taxon>Percinae</taxon>
        <taxon>Perca</taxon>
    </lineage>
</organism>
<comment type="similarity">
    <text evidence="1">Belongs to the UPF0711 family.</text>
</comment>
<evidence type="ECO:0000313" key="2">
    <source>
        <dbReference type="EMBL" id="TDH04241.1"/>
    </source>
</evidence>
<dbReference type="PANTHER" id="PTHR31402:SF2">
    <property type="entry name" value="UPF0711 PROTEIN C18ORF21"/>
    <property type="match status" value="1"/>
</dbReference>